<keyword evidence="5" id="KW-1185">Reference proteome</keyword>
<protein>
    <recommendedName>
        <fullName evidence="3">DUF6533 domain-containing protein</fullName>
    </recommendedName>
</protein>
<proteinExistence type="predicted"/>
<keyword evidence="2" id="KW-0812">Transmembrane</keyword>
<evidence type="ECO:0000256" key="2">
    <source>
        <dbReference type="SAM" id="Phobius"/>
    </source>
</evidence>
<feature type="compositionally biased region" description="Polar residues" evidence="1">
    <location>
        <begin position="353"/>
        <end position="367"/>
    </location>
</feature>
<sequence>MENDAPPLVLPQPPFLPVTAPVWDISLYAAASLAMVLWDYLLTLPDEIRWYRKKGFVLITLPFVIVRYVPIIWLVMFLTAVRAFWTEKPCDLIARTIPYVCSIVTLGASAIFVFRTWAIYNRNRTILCLLCFLWVGQAVCTLLFASFVIPLVGPGGLSCFPLSKSHANVFYANFVTIVVFDVAIVLISSLRLLKGIKASPTQSTASIWSQRLLADGLLYFIAVLVVNVLNAAFFAANPQWSYSSINAALNIAVTGISASRLVLFSGSNSGGALGMLGVFALSGRGKSSSGSSNPGQSSTASGSAGVTPVGVMSYDGLPVSEYSQTGHTTNATNLGSPMSGFGFEPTKGDGRSPTHTFTNEVSPTQQAHARPLASDVAQPRNTCSINQAHVIQKIEVEREG</sequence>
<evidence type="ECO:0000259" key="3">
    <source>
        <dbReference type="Pfam" id="PF20151"/>
    </source>
</evidence>
<dbReference type="Pfam" id="PF20151">
    <property type="entry name" value="DUF6533"/>
    <property type="match status" value="1"/>
</dbReference>
<evidence type="ECO:0000313" key="4">
    <source>
        <dbReference type="EMBL" id="KDN38859.1"/>
    </source>
</evidence>
<reference evidence="4 5" key="1">
    <citation type="submission" date="2014-05" db="EMBL/GenBank/DDBJ databases">
        <title>Draft genome sequence of a rare smut relative, Tilletiaria anomala UBC 951.</title>
        <authorList>
            <consortium name="DOE Joint Genome Institute"/>
            <person name="Toome M."/>
            <person name="Kuo A."/>
            <person name="Henrissat B."/>
            <person name="Lipzen A."/>
            <person name="Tritt A."/>
            <person name="Yoshinaga Y."/>
            <person name="Zane M."/>
            <person name="Barry K."/>
            <person name="Grigoriev I.V."/>
            <person name="Spatafora J.W."/>
            <person name="Aimea M.C."/>
        </authorList>
    </citation>
    <scope>NUCLEOTIDE SEQUENCE [LARGE SCALE GENOMIC DNA]</scope>
    <source>
        <strain evidence="4 5">UBC 951</strain>
    </source>
</reference>
<name>A0A066VJG4_TILAU</name>
<dbReference type="InParanoid" id="A0A066VJG4"/>
<feature type="transmembrane region" description="Helical" evidence="2">
    <location>
        <begin position="56"/>
        <end position="85"/>
    </location>
</feature>
<feature type="compositionally biased region" description="Low complexity" evidence="1">
    <location>
        <begin position="287"/>
        <end position="303"/>
    </location>
</feature>
<organism evidence="4 5">
    <name type="scientific">Tilletiaria anomala (strain ATCC 24038 / CBS 436.72 / UBC 951)</name>
    <dbReference type="NCBI Taxonomy" id="1037660"/>
    <lineage>
        <taxon>Eukaryota</taxon>
        <taxon>Fungi</taxon>
        <taxon>Dikarya</taxon>
        <taxon>Basidiomycota</taxon>
        <taxon>Ustilaginomycotina</taxon>
        <taxon>Exobasidiomycetes</taxon>
        <taxon>Georgefischeriales</taxon>
        <taxon>Tilletiariaceae</taxon>
        <taxon>Tilletiaria</taxon>
    </lineage>
</organism>
<accession>A0A066VJG4</accession>
<dbReference type="HOGENOM" id="CLU_689250_0_0_1"/>
<dbReference type="STRING" id="1037660.A0A066VJG4"/>
<keyword evidence="2" id="KW-0472">Membrane</keyword>
<feature type="domain" description="DUF6533" evidence="3">
    <location>
        <begin position="29"/>
        <end position="72"/>
    </location>
</feature>
<comment type="caution">
    <text evidence="4">The sequence shown here is derived from an EMBL/GenBank/DDBJ whole genome shotgun (WGS) entry which is preliminary data.</text>
</comment>
<feature type="transmembrane region" description="Helical" evidence="2">
    <location>
        <begin position="25"/>
        <end position="44"/>
    </location>
</feature>
<dbReference type="EMBL" id="JMSN01000112">
    <property type="protein sequence ID" value="KDN38859.1"/>
    <property type="molecule type" value="Genomic_DNA"/>
</dbReference>
<dbReference type="GeneID" id="25265206"/>
<dbReference type="OrthoDB" id="3346251at2759"/>
<feature type="transmembrane region" description="Helical" evidence="2">
    <location>
        <begin position="169"/>
        <end position="192"/>
    </location>
</feature>
<evidence type="ECO:0000256" key="1">
    <source>
        <dbReference type="SAM" id="MobiDB-lite"/>
    </source>
</evidence>
<dbReference type="Proteomes" id="UP000027361">
    <property type="component" value="Unassembled WGS sequence"/>
</dbReference>
<dbReference type="AlphaFoldDB" id="A0A066VJG4"/>
<gene>
    <name evidence="4" type="ORF">K437DRAFT_259258</name>
</gene>
<evidence type="ECO:0000313" key="5">
    <source>
        <dbReference type="Proteomes" id="UP000027361"/>
    </source>
</evidence>
<keyword evidence="2" id="KW-1133">Transmembrane helix</keyword>
<dbReference type="RefSeq" id="XP_013240842.1">
    <property type="nucleotide sequence ID" value="XM_013385388.1"/>
</dbReference>
<feature type="transmembrane region" description="Helical" evidence="2">
    <location>
        <begin position="126"/>
        <end position="149"/>
    </location>
</feature>
<feature type="region of interest" description="Disordered" evidence="1">
    <location>
        <begin position="287"/>
        <end position="306"/>
    </location>
</feature>
<dbReference type="InterPro" id="IPR045340">
    <property type="entry name" value="DUF6533"/>
</dbReference>
<feature type="region of interest" description="Disordered" evidence="1">
    <location>
        <begin position="347"/>
        <end position="367"/>
    </location>
</feature>
<dbReference type="OMA" id="ARTIPYV"/>
<feature type="transmembrane region" description="Helical" evidence="2">
    <location>
        <begin position="97"/>
        <end position="114"/>
    </location>
</feature>
<feature type="transmembrane region" description="Helical" evidence="2">
    <location>
        <begin position="212"/>
        <end position="236"/>
    </location>
</feature>